<sequence length="451" mass="48688">MADPQLLDKIHSLSDLELAALLCLIAREHCLISTDPDSVDELADELRLVASKTFGLTSSVVSCHAHTTLDDFANGLFVSPPRPASSPANTRSVSPYRSRHEQQQQQSQLSAGQTSSSGSYFSMNQPGRISGPISPISTSLGGGRSSSQVSQPRIANVVLAKDLDRAPRAVQIQALELLRTRRIFTRTSIQTAPKQFLFIALVGAASAGEARVTPHLNDFLYLSHRHDPEEHGFPYLDEELDLQTADDEDNYDDDGASPDESASAASRSSVVKSKHYSSQGTPALGPARHESNPSITTANNNNHNPTINPQPLLTESDLSNLSLLSRQTHTSIPVLRYQANLVAFLRAHRAVCPATTGTGTGATPTAARHLEQLCRSLAALHGLSFVTPSLVALVLPKVFAHRLNVMKPEEVGRERSVQWGSDPAMVRERVLEGIGAEEVVEEVLGMVKVPC</sequence>
<reference evidence="5 6" key="1">
    <citation type="journal article" date="2024" name="Commun. Biol.">
        <title>Comparative genomic analysis of thermophilic fungi reveals convergent evolutionary adaptations and gene losses.</title>
        <authorList>
            <person name="Steindorff A.S."/>
            <person name="Aguilar-Pontes M.V."/>
            <person name="Robinson A.J."/>
            <person name="Andreopoulos B."/>
            <person name="LaButti K."/>
            <person name="Kuo A."/>
            <person name="Mondo S."/>
            <person name="Riley R."/>
            <person name="Otillar R."/>
            <person name="Haridas S."/>
            <person name="Lipzen A."/>
            <person name="Grimwood J."/>
            <person name="Schmutz J."/>
            <person name="Clum A."/>
            <person name="Reid I.D."/>
            <person name="Moisan M.C."/>
            <person name="Butler G."/>
            <person name="Nguyen T.T.M."/>
            <person name="Dewar K."/>
            <person name="Conant G."/>
            <person name="Drula E."/>
            <person name="Henrissat B."/>
            <person name="Hansel C."/>
            <person name="Singer S."/>
            <person name="Hutchinson M.I."/>
            <person name="de Vries R.P."/>
            <person name="Natvig D.O."/>
            <person name="Powell A.J."/>
            <person name="Tsang A."/>
            <person name="Grigoriev I.V."/>
        </authorList>
    </citation>
    <scope>NUCLEOTIDE SEQUENCE [LARGE SCALE GENOMIC DNA]</scope>
    <source>
        <strain evidence="5 6">CBS 620.91</strain>
    </source>
</reference>
<dbReference type="EMBL" id="JAZGSY010000035">
    <property type="protein sequence ID" value="KAL1842703.1"/>
    <property type="molecule type" value="Genomic_DNA"/>
</dbReference>
<feature type="compositionally biased region" description="Acidic residues" evidence="3">
    <location>
        <begin position="246"/>
        <end position="257"/>
    </location>
</feature>
<dbReference type="EC" id="6.6.1.1" evidence="1"/>
<proteinExistence type="predicted"/>
<feature type="region of interest" description="Disordered" evidence="3">
    <location>
        <begin position="246"/>
        <end position="313"/>
    </location>
</feature>
<dbReference type="InterPro" id="IPR052041">
    <property type="entry name" value="Nucleic_acid_metab_PIN/TRAM"/>
</dbReference>
<dbReference type="Gene3D" id="1.10.8.80">
    <property type="entry name" value="Magnesium chelatase subunit I, C-Terminal domain"/>
    <property type="match status" value="1"/>
</dbReference>
<feature type="compositionally biased region" description="Low complexity" evidence="3">
    <location>
        <begin position="292"/>
        <end position="309"/>
    </location>
</feature>
<evidence type="ECO:0000259" key="4">
    <source>
        <dbReference type="Pfam" id="PF17863"/>
    </source>
</evidence>
<evidence type="ECO:0000313" key="5">
    <source>
        <dbReference type="EMBL" id="KAL1842703.1"/>
    </source>
</evidence>
<evidence type="ECO:0000256" key="1">
    <source>
        <dbReference type="ARBA" id="ARBA00012825"/>
    </source>
</evidence>
<name>A0ABR3VNG5_HUMIN</name>
<evidence type="ECO:0000256" key="3">
    <source>
        <dbReference type="SAM" id="MobiDB-lite"/>
    </source>
</evidence>
<feature type="compositionally biased region" description="Low complexity" evidence="3">
    <location>
        <begin position="258"/>
        <end position="269"/>
    </location>
</feature>
<comment type="pathway">
    <text evidence="2">Porphyrin-containing compound metabolism.</text>
</comment>
<organism evidence="5 6">
    <name type="scientific">Humicola insolens</name>
    <name type="common">Soft-rot fungus</name>
    <dbReference type="NCBI Taxonomy" id="85995"/>
    <lineage>
        <taxon>Eukaryota</taxon>
        <taxon>Fungi</taxon>
        <taxon>Dikarya</taxon>
        <taxon>Ascomycota</taxon>
        <taxon>Pezizomycotina</taxon>
        <taxon>Sordariomycetes</taxon>
        <taxon>Sordariomycetidae</taxon>
        <taxon>Sordariales</taxon>
        <taxon>Chaetomiaceae</taxon>
        <taxon>Mycothermus</taxon>
    </lineage>
</organism>
<comment type="caution">
    <text evidence="5">The sequence shown here is derived from an EMBL/GenBank/DDBJ whole genome shotgun (WGS) entry which is preliminary data.</text>
</comment>
<feature type="compositionally biased region" description="Low complexity" evidence="3">
    <location>
        <begin position="103"/>
        <end position="122"/>
    </location>
</feature>
<evidence type="ECO:0000256" key="2">
    <source>
        <dbReference type="ARBA" id="ARBA00023444"/>
    </source>
</evidence>
<dbReference type="Proteomes" id="UP001583172">
    <property type="component" value="Unassembled WGS sequence"/>
</dbReference>
<accession>A0ABR3VNG5</accession>
<dbReference type="PANTHER" id="PTHR11603">
    <property type="entry name" value="AAA FAMILY ATPASE"/>
    <property type="match status" value="1"/>
</dbReference>
<dbReference type="InterPro" id="IPR041628">
    <property type="entry name" value="ChlI/MoxR_AAA_lid"/>
</dbReference>
<gene>
    <name evidence="5" type="ORF">VTJ49DRAFT_4482</name>
</gene>
<feature type="region of interest" description="Disordered" evidence="3">
    <location>
        <begin position="79"/>
        <end position="124"/>
    </location>
</feature>
<dbReference type="PANTHER" id="PTHR11603:SF132">
    <property type="entry name" value="C2H2-TYPE DOMAIN-CONTAINING PROTEIN"/>
    <property type="match status" value="1"/>
</dbReference>
<protein>
    <recommendedName>
        <fullName evidence="1">magnesium chelatase</fullName>
        <ecNumber evidence="1">6.6.1.1</ecNumber>
    </recommendedName>
</protein>
<evidence type="ECO:0000313" key="6">
    <source>
        <dbReference type="Proteomes" id="UP001583172"/>
    </source>
</evidence>
<feature type="compositionally biased region" description="Polar residues" evidence="3">
    <location>
        <begin position="86"/>
        <end position="95"/>
    </location>
</feature>
<dbReference type="Pfam" id="PF17863">
    <property type="entry name" value="AAA_lid_2"/>
    <property type="match status" value="1"/>
</dbReference>
<feature type="domain" description="ChlI/MoxR AAA lid" evidence="4">
    <location>
        <begin position="360"/>
        <end position="412"/>
    </location>
</feature>
<keyword evidence="6" id="KW-1185">Reference proteome</keyword>